<name>A0A1Z1XAN3_9FLOR</name>
<accession>A0A1Z1XAN3</accession>
<dbReference type="EMBL" id="KY083065">
    <property type="protein sequence ID" value="ARX95904.1"/>
    <property type="molecule type" value="Genomic_DNA"/>
</dbReference>
<keyword evidence="1" id="KW-0934">Plastid</keyword>
<protein>
    <submittedName>
        <fullName evidence="1">Uncharacterized protein</fullName>
    </submittedName>
</protein>
<evidence type="ECO:0000313" key="1">
    <source>
        <dbReference type="EMBL" id="ARX95904.1"/>
    </source>
</evidence>
<dbReference type="AlphaFoldDB" id="A0A1Z1XAN3"/>
<geneLocation type="chloroplast" evidence="1"/>
<sequence>MQAFSAASIRTNFPFKSIFFVLYESFERDVEVSITAVIPYSAFGIVSGIFKSP</sequence>
<proteinExistence type="predicted"/>
<gene>
    <name evidence="1" type="primary">orf53</name>
</gene>
<keyword evidence="1" id="KW-0150">Chloroplast</keyword>
<organism evidence="1">
    <name type="scientific">Thorea hispida</name>
    <dbReference type="NCBI Taxonomy" id="202687"/>
    <lineage>
        <taxon>Eukaryota</taxon>
        <taxon>Rhodophyta</taxon>
        <taxon>Florideophyceae</taxon>
        <taxon>Nemaliophycidae</taxon>
        <taxon>Thoreales</taxon>
        <taxon>Thoreaceae</taxon>
        <taxon>Thorea</taxon>
    </lineage>
</organism>
<reference evidence="1" key="1">
    <citation type="submission" date="2016-11" db="EMBL/GenBank/DDBJ databases">
        <title>Complete Chloroplast Genome of Thorea hispida.</title>
        <authorList>
            <person name="Nan F."/>
            <person name="Xie S."/>
        </authorList>
    </citation>
    <scope>NUCLEOTIDE SEQUENCE</scope>
</reference>